<proteinExistence type="predicted"/>
<comment type="caution">
    <text evidence="3">The sequence shown here is derived from an EMBL/GenBank/DDBJ whole genome shotgun (WGS) entry which is preliminary data.</text>
</comment>
<evidence type="ECO:0000313" key="3">
    <source>
        <dbReference type="EMBL" id="MBR0801779.1"/>
    </source>
</evidence>
<feature type="region of interest" description="Disordered" evidence="1">
    <location>
        <begin position="25"/>
        <end position="89"/>
    </location>
</feature>
<evidence type="ECO:0000313" key="4">
    <source>
        <dbReference type="Proteomes" id="UP001315278"/>
    </source>
</evidence>
<feature type="chain" id="PRO_5047330161" evidence="2">
    <location>
        <begin position="25"/>
        <end position="101"/>
    </location>
</feature>
<dbReference type="EMBL" id="JAFCJH010000108">
    <property type="protein sequence ID" value="MBR0801779.1"/>
    <property type="molecule type" value="Genomic_DNA"/>
</dbReference>
<keyword evidence="2" id="KW-0732">Signal</keyword>
<sequence>MRKLSATATLATIAILLALPAAFAQGTGSGAGTPSTNNTTSPQAAPPRGTNSAGTAQSSGNKLNTGEGVTTGSAHPKSVDQAITNENTSVDRRLKGICRGC</sequence>
<evidence type="ECO:0000256" key="2">
    <source>
        <dbReference type="SAM" id="SignalP"/>
    </source>
</evidence>
<protein>
    <submittedName>
        <fullName evidence="3">Uncharacterized protein</fullName>
    </submittedName>
</protein>
<dbReference type="RefSeq" id="WP_212495693.1">
    <property type="nucleotide sequence ID" value="NZ_JAFCJH010000108.1"/>
</dbReference>
<organism evidence="3 4">
    <name type="scientific">Bradyrhizobium jicamae</name>
    <dbReference type="NCBI Taxonomy" id="280332"/>
    <lineage>
        <taxon>Bacteria</taxon>
        <taxon>Pseudomonadati</taxon>
        <taxon>Pseudomonadota</taxon>
        <taxon>Alphaproteobacteria</taxon>
        <taxon>Hyphomicrobiales</taxon>
        <taxon>Nitrobacteraceae</taxon>
        <taxon>Bradyrhizobium</taxon>
    </lineage>
</organism>
<gene>
    <name evidence="3" type="ORF">JQ615_41300</name>
</gene>
<keyword evidence="4" id="KW-1185">Reference proteome</keyword>
<reference evidence="4" key="1">
    <citation type="journal article" date="2021" name="ISME J.">
        <title>Evolutionary origin and ecological implication of a unique nif island in free-living Bradyrhizobium lineages.</title>
        <authorList>
            <person name="Tao J."/>
        </authorList>
    </citation>
    <scope>NUCLEOTIDE SEQUENCE [LARGE SCALE GENOMIC DNA]</scope>
    <source>
        <strain evidence="4">SZCCT0434</strain>
    </source>
</reference>
<feature type="compositionally biased region" description="Polar residues" evidence="1">
    <location>
        <begin position="32"/>
        <end position="73"/>
    </location>
</feature>
<dbReference type="Proteomes" id="UP001315278">
    <property type="component" value="Unassembled WGS sequence"/>
</dbReference>
<evidence type="ECO:0000256" key="1">
    <source>
        <dbReference type="SAM" id="MobiDB-lite"/>
    </source>
</evidence>
<accession>A0ABS5FY70</accession>
<name>A0ABS5FY70_9BRAD</name>
<feature type="signal peptide" evidence="2">
    <location>
        <begin position="1"/>
        <end position="24"/>
    </location>
</feature>